<accession>A0ABQ8JVN2</accession>
<evidence type="ECO:0000313" key="2">
    <source>
        <dbReference type="Proteomes" id="UP000887458"/>
    </source>
</evidence>
<protein>
    <submittedName>
        <fullName evidence="1">Uncharacterized protein</fullName>
    </submittedName>
</protein>
<organism evidence="1 2">
    <name type="scientific">Dermatophagoides pteronyssinus</name>
    <name type="common">European house dust mite</name>
    <dbReference type="NCBI Taxonomy" id="6956"/>
    <lineage>
        <taxon>Eukaryota</taxon>
        <taxon>Metazoa</taxon>
        <taxon>Ecdysozoa</taxon>
        <taxon>Arthropoda</taxon>
        <taxon>Chelicerata</taxon>
        <taxon>Arachnida</taxon>
        <taxon>Acari</taxon>
        <taxon>Acariformes</taxon>
        <taxon>Sarcoptiformes</taxon>
        <taxon>Astigmata</taxon>
        <taxon>Psoroptidia</taxon>
        <taxon>Analgoidea</taxon>
        <taxon>Pyroglyphidae</taxon>
        <taxon>Dermatophagoidinae</taxon>
        <taxon>Dermatophagoides</taxon>
    </lineage>
</organism>
<evidence type="ECO:0000313" key="1">
    <source>
        <dbReference type="EMBL" id="KAH9426668.1"/>
    </source>
</evidence>
<reference evidence="1 2" key="1">
    <citation type="journal article" date="2018" name="J. Allergy Clin. Immunol.">
        <title>High-quality assembly of Dermatophagoides pteronyssinus genome and transcriptome reveals a wide range of novel allergens.</title>
        <authorList>
            <person name="Liu X.Y."/>
            <person name="Yang K.Y."/>
            <person name="Wang M.Q."/>
            <person name="Kwok J.S."/>
            <person name="Zeng X."/>
            <person name="Yang Z."/>
            <person name="Xiao X.J."/>
            <person name="Lau C.P."/>
            <person name="Li Y."/>
            <person name="Huang Z.M."/>
            <person name="Ba J.G."/>
            <person name="Yim A.K."/>
            <person name="Ouyang C.Y."/>
            <person name="Ngai S.M."/>
            <person name="Chan T.F."/>
            <person name="Leung E.L."/>
            <person name="Liu L."/>
            <person name="Liu Z.G."/>
            <person name="Tsui S.K."/>
        </authorList>
    </citation>
    <scope>NUCLEOTIDE SEQUENCE [LARGE SCALE GENOMIC DNA]</scope>
    <source>
        <strain evidence="1">Derp</strain>
    </source>
</reference>
<sequence length="70" mass="7792">MKTFTSVVRFPIFDNNGIRYFPLSTRSRNSFKLAPSNGSEPLTTTSFPVGKCFANLTLAKLPLPIVLSKR</sequence>
<reference evidence="1 2" key="2">
    <citation type="journal article" date="2022" name="Mol. Biol. Evol.">
        <title>Comparative Genomics Reveals Insights into the Divergent Evolution of Astigmatic Mites and Household Pest Adaptations.</title>
        <authorList>
            <person name="Xiong Q."/>
            <person name="Wan A.T."/>
            <person name="Liu X."/>
            <person name="Fung C.S."/>
            <person name="Xiao X."/>
            <person name="Malainual N."/>
            <person name="Hou J."/>
            <person name="Wang L."/>
            <person name="Wang M."/>
            <person name="Yang K.Y."/>
            <person name="Cui Y."/>
            <person name="Leung E.L."/>
            <person name="Nong W."/>
            <person name="Shin S.K."/>
            <person name="Au S.W."/>
            <person name="Jeong K.Y."/>
            <person name="Chew F.T."/>
            <person name="Hui J.H."/>
            <person name="Leung T.F."/>
            <person name="Tungtrongchitr A."/>
            <person name="Zhong N."/>
            <person name="Liu Z."/>
            <person name="Tsui S.K."/>
        </authorList>
    </citation>
    <scope>NUCLEOTIDE SEQUENCE [LARGE SCALE GENOMIC DNA]</scope>
    <source>
        <strain evidence="1">Derp</strain>
    </source>
</reference>
<dbReference type="Proteomes" id="UP000887458">
    <property type="component" value="Unassembled WGS sequence"/>
</dbReference>
<dbReference type="EMBL" id="NJHN03000008">
    <property type="protein sequence ID" value="KAH9426668.1"/>
    <property type="molecule type" value="Genomic_DNA"/>
</dbReference>
<comment type="caution">
    <text evidence="1">The sequence shown here is derived from an EMBL/GenBank/DDBJ whole genome shotgun (WGS) entry which is preliminary data.</text>
</comment>
<keyword evidence="2" id="KW-1185">Reference proteome</keyword>
<proteinExistence type="predicted"/>
<name>A0ABQ8JVN2_DERPT</name>
<gene>
    <name evidence="1" type="ORF">DERP_002767</name>
</gene>